<dbReference type="Proteomes" id="UP000595437">
    <property type="component" value="Chromosome 14"/>
</dbReference>
<dbReference type="PANTHER" id="PTHR11060">
    <property type="entry name" value="PROTEIN MEMO1"/>
    <property type="match status" value="1"/>
</dbReference>
<evidence type="ECO:0000256" key="1">
    <source>
        <dbReference type="ARBA" id="ARBA00006315"/>
    </source>
</evidence>
<organism evidence="2 3">
    <name type="scientific">Caligus rogercresseyi</name>
    <name type="common">Sea louse</name>
    <dbReference type="NCBI Taxonomy" id="217165"/>
    <lineage>
        <taxon>Eukaryota</taxon>
        <taxon>Metazoa</taxon>
        <taxon>Ecdysozoa</taxon>
        <taxon>Arthropoda</taxon>
        <taxon>Crustacea</taxon>
        <taxon>Multicrustacea</taxon>
        <taxon>Hexanauplia</taxon>
        <taxon>Copepoda</taxon>
        <taxon>Siphonostomatoida</taxon>
        <taxon>Caligidae</taxon>
        <taxon>Caligus</taxon>
    </lineage>
</organism>
<dbReference type="PANTHER" id="PTHR11060:SF0">
    <property type="entry name" value="PROTEIN MEMO1"/>
    <property type="match status" value="1"/>
</dbReference>
<dbReference type="EMBL" id="CP045903">
    <property type="protein sequence ID" value="QQP38919.1"/>
    <property type="molecule type" value="Genomic_DNA"/>
</dbReference>
<gene>
    <name evidence="2" type="ORF">FKW44_019637</name>
</gene>
<accession>A0A7T8JYA2</accession>
<comment type="similarity">
    <text evidence="1">Belongs to the MEMO1 family.</text>
</comment>
<dbReference type="InterPro" id="IPR002737">
    <property type="entry name" value="MEMO1_fam"/>
</dbReference>
<name>A0A7T8JYA2_CALRO</name>
<dbReference type="AlphaFoldDB" id="A0A7T8JYA2"/>
<reference evidence="3" key="1">
    <citation type="submission" date="2021-01" db="EMBL/GenBank/DDBJ databases">
        <title>Caligus Genome Assembly.</title>
        <authorList>
            <person name="Gallardo-Escarate C."/>
        </authorList>
    </citation>
    <scope>NUCLEOTIDE SEQUENCE [LARGE SCALE GENOMIC DNA]</scope>
</reference>
<keyword evidence="3" id="KW-1185">Reference proteome</keyword>
<dbReference type="Pfam" id="PF01875">
    <property type="entry name" value="Memo"/>
    <property type="match status" value="1"/>
</dbReference>
<evidence type="ECO:0000313" key="2">
    <source>
        <dbReference type="EMBL" id="QQP38919.1"/>
    </source>
</evidence>
<evidence type="ECO:0000313" key="3">
    <source>
        <dbReference type="Proteomes" id="UP000595437"/>
    </source>
</evidence>
<proteinExistence type="inferred from homology"/>
<sequence length="134" mass="14813">MINLLMDSLFYLFLGPSHHIRLNGCLLSGCSVYETPLYDLVVDQELNKELMESKGGFDKATLQADEEEHSIELHLPTSPRPWSPERGSSPWCPSCGLTLTGQGVQVRENTGQVPNGSLQSIRHLLGLLPLGREV</sequence>
<dbReference type="Gene3D" id="3.40.830.10">
    <property type="entry name" value="LigB-like"/>
    <property type="match status" value="1"/>
</dbReference>
<protein>
    <submittedName>
        <fullName evidence="2">MEMO1</fullName>
    </submittedName>
</protein>
<dbReference type="NCBIfam" id="TIGR04336">
    <property type="entry name" value="AmmeMemoSam_B"/>
    <property type="match status" value="1"/>
</dbReference>
<dbReference type="OrthoDB" id="417112at2759"/>